<dbReference type="Gene3D" id="2.40.40.20">
    <property type="match status" value="1"/>
</dbReference>
<dbReference type="InterPro" id="IPR003960">
    <property type="entry name" value="ATPase_AAA_CS"/>
</dbReference>
<reference evidence="8 9" key="2">
    <citation type="journal article" date="2010" name="Proc. Natl. Acad. Sci. U.S.A.">
        <title>Enigmatic, ultrasmall, uncultivated Archaea.</title>
        <authorList>
            <person name="Baker B.J."/>
            <person name="Comolli L.R."/>
            <person name="Dick G.J."/>
            <person name="Hauser L.J."/>
            <person name="Hyatt D."/>
            <person name="Dill B.D."/>
            <person name="Land M.L."/>
            <person name="Verberkmoes N.C."/>
            <person name="Hettich R.L."/>
            <person name="Banfield J.F."/>
        </authorList>
    </citation>
    <scope>NUCLEOTIDE SEQUENCE [LARGE SCALE GENOMIC DNA]</scope>
    <source>
        <strain evidence="8">ARMAN-2</strain>
    </source>
</reference>
<organism evidence="8 9">
    <name type="scientific">Candidatus Micrarchaeum acidiphilum ARMAN-2</name>
    <dbReference type="NCBI Taxonomy" id="425595"/>
    <lineage>
        <taxon>Archaea</taxon>
        <taxon>Candidatus Micrarchaeota</taxon>
        <taxon>Candidatus Micrarchaeia</taxon>
        <taxon>Candidatus Micrarchaeales</taxon>
        <taxon>Candidatus Micrarchaeaceae</taxon>
        <taxon>Candidatus Micrarchaeum</taxon>
    </lineage>
</organism>
<dbReference type="CDD" id="cd19503">
    <property type="entry name" value="RecA-like_CDC48_NLV2_r1-like"/>
    <property type="match status" value="1"/>
</dbReference>
<evidence type="ECO:0000256" key="3">
    <source>
        <dbReference type="ARBA" id="ARBA00022741"/>
    </source>
</evidence>
<dbReference type="FunFam" id="3.40.50.300:FF:000012">
    <property type="entry name" value="Transitional endoplasmic reticulum ATPase"/>
    <property type="match status" value="1"/>
</dbReference>
<dbReference type="Pfam" id="PF00004">
    <property type="entry name" value="AAA"/>
    <property type="match status" value="2"/>
</dbReference>
<name>C7DGB6_MICA2</name>
<dbReference type="FunFam" id="1.10.8.60:FF:000057">
    <property type="entry name" value="AAA family ATPase, CDC48 subfamily"/>
    <property type="match status" value="1"/>
</dbReference>
<reference evidence="8 9" key="1">
    <citation type="journal article" date="2009" name="Genome Biol.">
        <title>Community-wide analysis of microbial genome sequence signatures.</title>
        <authorList>
            <person name="Dick G.J."/>
            <person name="Andersson A.F."/>
            <person name="Baker B.J."/>
            <person name="Simmons S.L."/>
            <person name="Thomas B.C."/>
            <person name="Yelton A.P."/>
            <person name="Banfield J.F."/>
        </authorList>
    </citation>
    <scope>NUCLEOTIDE SEQUENCE [LARGE SCALE GENOMIC DNA]</scope>
    <source>
        <strain evidence="8">ARMAN-2</strain>
    </source>
</reference>
<dbReference type="SMART" id="SM00382">
    <property type="entry name" value="AAA"/>
    <property type="match status" value="2"/>
</dbReference>
<dbReference type="Gene3D" id="1.10.8.60">
    <property type="match status" value="2"/>
</dbReference>
<dbReference type="InterPro" id="IPR003593">
    <property type="entry name" value="AAA+_ATPase"/>
</dbReference>
<evidence type="ECO:0000313" key="9">
    <source>
        <dbReference type="Proteomes" id="UP000332487"/>
    </source>
</evidence>
<dbReference type="NCBIfam" id="TIGR01243">
    <property type="entry name" value="CDC48"/>
    <property type="match status" value="1"/>
</dbReference>
<dbReference type="Proteomes" id="UP000332487">
    <property type="component" value="Unassembled WGS sequence"/>
</dbReference>
<dbReference type="PROSITE" id="PS00674">
    <property type="entry name" value="AAA"/>
    <property type="match status" value="2"/>
</dbReference>
<dbReference type="InterPro" id="IPR050168">
    <property type="entry name" value="AAA_ATPase_domain"/>
</dbReference>
<keyword evidence="2" id="KW-0677">Repeat</keyword>
<dbReference type="AlphaFoldDB" id="C7DGB6"/>
<evidence type="ECO:0000259" key="7">
    <source>
        <dbReference type="SMART" id="SM01073"/>
    </source>
</evidence>
<protein>
    <submittedName>
        <fullName evidence="8">AAA family ATPase, CDC48 subfamily</fullName>
    </submittedName>
</protein>
<dbReference type="GO" id="GO:0005524">
    <property type="term" value="F:ATP binding"/>
    <property type="evidence" value="ECO:0007669"/>
    <property type="project" value="UniProtKB-KW"/>
</dbReference>
<dbReference type="EMBL" id="GG697237">
    <property type="protein sequence ID" value="EET90444.1"/>
    <property type="molecule type" value="Genomic_DNA"/>
</dbReference>
<evidence type="ECO:0000256" key="2">
    <source>
        <dbReference type="ARBA" id="ARBA00022737"/>
    </source>
</evidence>
<feature type="domain" description="CDC48 N-terminal subdomain" evidence="7">
    <location>
        <begin position="43"/>
        <end position="128"/>
    </location>
</feature>
<dbReference type="SMART" id="SM01073">
    <property type="entry name" value="CDC48_N"/>
    <property type="match status" value="1"/>
</dbReference>
<evidence type="ECO:0000256" key="4">
    <source>
        <dbReference type="ARBA" id="ARBA00022840"/>
    </source>
</evidence>
<dbReference type="PANTHER" id="PTHR23077:SF171">
    <property type="entry name" value="NUCLEAR VALOSIN-CONTAINING PROTEIN-LIKE"/>
    <property type="match status" value="1"/>
</dbReference>
<evidence type="ECO:0000259" key="5">
    <source>
        <dbReference type="SMART" id="SM00382"/>
    </source>
</evidence>
<dbReference type="Gene3D" id="3.40.50.300">
    <property type="entry name" value="P-loop containing nucleotide triphosphate hydrolases"/>
    <property type="match status" value="2"/>
</dbReference>
<keyword evidence="3" id="KW-0547">Nucleotide-binding</keyword>
<dbReference type="InterPro" id="IPR003959">
    <property type="entry name" value="ATPase_AAA_core"/>
</dbReference>
<dbReference type="Gene3D" id="3.10.330.10">
    <property type="match status" value="1"/>
</dbReference>
<dbReference type="SUPFAM" id="SSF54585">
    <property type="entry name" value="Cdc48 domain 2-like"/>
    <property type="match status" value="1"/>
</dbReference>
<dbReference type="InterPro" id="IPR027417">
    <property type="entry name" value="P-loop_NTPase"/>
</dbReference>
<dbReference type="FunFam" id="3.40.50.300:FF:000018">
    <property type="entry name" value="Cell division control 48"/>
    <property type="match status" value="1"/>
</dbReference>
<dbReference type="SMART" id="SM01072">
    <property type="entry name" value="CDC48_2"/>
    <property type="match status" value="1"/>
</dbReference>
<dbReference type="CDD" id="cd19511">
    <property type="entry name" value="RecA-like_CDC48_r2-like"/>
    <property type="match status" value="1"/>
</dbReference>
<dbReference type="InterPro" id="IPR004201">
    <property type="entry name" value="Cdc48_dom2"/>
</dbReference>
<dbReference type="Pfam" id="PF02359">
    <property type="entry name" value="CDC48_N"/>
    <property type="match status" value="1"/>
</dbReference>
<dbReference type="SUPFAM" id="SSF52540">
    <property type="entry name" value="P-loop containing nucleoside triphosphate hydrolases"/>
    <property type="match status" value="2"/>
</dbReference>
<dbReference type="FunFam" id="2.40.40.20:FF:000007">
    <property type="entry name" value="AAA family ATPase"/>
    <property type="match status" value="1"/>
</dbReference>
<dbReference type="Pfam" id="PF02933">
    <property type="entry name" value="CDC48_2"/>
    <property type="match status" value="1"/>
</dbReference>
<dbReference type="GO" id="GO:0005737">
    <property type="term" value="C:cytoplasm"/>
    <property type="evidence" value="ECO:0007669"/>
    <property type="project" value="UniProtKB-ARBA"/>
</dbReference>
<dbReference type="InterPro" id="IPR029067">
    <property type="entry name" value="CDC48_domain_2-like_sf"/>
</dbReference>
<keyword evidence="4" id="KW-0067">ATP-binding</keyword>
<proteinExistence type="inferred from homology"/>
<feature type="domain" description="CDC48" evidence="6">
    <location>
        <begin position="146"/>
        <end position="209"/>
    </location>
</feature>
<sequence>MRSLYIIINYTSKGLDCAICSHKPRFIFIKGQNREIVMVNGIELNVVGALVTDDGKGIARIDSKARKLLNVISGDIIEIKGKRRSTAAIVWQAHQQDEGLDFIRIDGYIRQNIGIGIGDKVFVTKAEVSNAEKVVLAPPQNQRTPPYSPDFPEYAKSKLENKPLVKGDVVPVAMFGYVFNFVVAQVTPHGVVKVTRDTDVIVKTEPVSESMVRIGDVHYEDIGGLKNEIQKIREMVELPIRYPELFEKLGIEPPKGVLLYGAPGTGKTLLAKAVANESDANFIDISGPELVSKFVGESEERLRSIFIEAKEKAPTIIFMDEIDAIAPRREEATNEVERRMVSQLLTLMDGMGSRGQVIVIGATNRPDAIDPALRRPGRFDREIEIGVPDRNARKEILQIHTRNMPLAKDVNIDDLADITHGYTGADLTALAREAAMATLRKILPEVLNKKSIPNEVLVSLEVSKEDFVRAFNSVQPSALREVFVERPNVHWSDVGGLDRVKEQLKEAVELPIKSPEMFTKMGIRPIKGVLLVGAPGTGKTMLAKAVATERESNFISIKGPEFLSKYVGESEKAVREVFRKAKMAAPCIIFIDEIDSVAYSRGTDTGDSMVSERVVDTLLTEMDGLQELKNVIVIAATNRPDIIDPALLRPGRFDKIIEIPMPDEKTRISIFNVHTKRMPLDKDVNIEQLAKETEGYTGAEIENICREAGMNAIRTKKDRISKADFDFAIKEIKPAIPKEMEDRIKRFKDEPESMYR</sequence>
<gene>
    <name evidence="8" type="ORF">UNLARM2_0120</name>
</gene>
<dbReference type="Pfam" id="PF17862">
    <property type="entry name" value="AAA_lid_3"/>
    <property type="match status" value="2"/>
</dbReference>
<dbReference type="InterPro" id="IPR005938">
    <property type="entry name" value="AAA_ATPase_CDC48"/>
</dbReference>
<feature type="domain" description="AAA+ ATPase" evidence="5">
    <location>
        <begin position="525"/>
        <end position="663"/>
    </location>
</feature>
<dbReference type="FunFam" id="1.10.8.60:FF:000038">
    <property type="entry name" value="spermatogenesis-associated protein 5-like protein 1"/>
    <property type="match status" value="1"/>
</dbReference>
<evidence type="ECO:0000259" key="6">
    <source>
        <dbReference type="SMART" id="SM01072"/>
    </source>
</evidence>
<evidence type="ECO:0000313" key="8">
    <source>
        <dbReference type="EMBL" id="EET90444.1"/>
    </source>
</evidence>
<dbReference type="InterPro" id="IPR003338">
    <property type="entry name" value="CDC4_N-term_subdom"/>
</dbReference>
<accession>C7DGB6</accession>
<dbReference type="PANTHER" id="PTHR23077">
    <property type="entry name" value="AAA-FAMILY ATPASE"/>
    <property type="match status" value="1"/>
</dbReference>
<dbReference type="SUPFAM" id="SSF50692">
    <property type="entry name" value="ADC-like"/>
    <property type="match status" value="1"/>
</dbReference>
<dbReference type="InterPro" id="IPR009010">
    <property type="entry name" value="Asp_de-COase-like_dom_sf"/>
</dbReference>
<dbReference type="GO" id="GO:0016887">
    <property type="term" value="F:ATP hydrolysis activity"/>
    <property type="evidence" value="ECO:0007669"/>
    <property type="project" value="InterPro"/>
</dbReference>
<evidence type="ECO:0000256" key="1">
    <source>
        <dbReference type="ARBA" id="ARBA00009833"/>
    </source>
</evidence>
<feature type="domain" description="AAA+ ATPase" evidence="5">
    <location>
        <begin position="253"/>
        <end position="389"/>
    </location>
</feature>
<comment type="similarity">
    <text evidence="1">Belongs to the AAA ATPase family. CDC48 subfamily.</text>
</comment>
<keyword evidence="9" id="KW-1185">Reference proteome</keyword>
<dbReference type="InterPro" id="IPR041569">
    <property type="entry name" value="AAA_lid_3"/>
</dbReference>